<evidence type="ECO:0000313" key="3">
    <source>
        <dbReference type="Proteomes" id="UP000245380"/>
    </source>
</evidence>
<evidence type="ECO:0000259" key="1">
    <source>
        <dbReference type="Pfam" id="PF18735"/>
    </source>
</evidence>
<dbReference type="AlphaFoldDB" id="A0A2U3D8A3"/>
<dbReference type="InterPro" id="IPR041519">
    <property type="entry name" value="HEPN_RiboL-PSP"/>
</dbReference>
<protein>
    <recommendedName>
        <fullName evidence="1">RiboL-PSP-HEPN domain-containing protein</fullName>
    </recommendedName>
</protein>
<gene>
    <name evidence="2" type="ORF">BM613_08560</name>
</gene>
<feature type="domain" description="RiboL-PSP-HEPN" evidence="1">
    <location>
        <begin position="15"/>
        <end position="254"/>
    </location>
</feature>
<keyword evidence="3" id="KW-1185">Reference proteome</keyword>
<dbReference type="OrthoDB" id="6637820at2"/>
<proteinExistence type="predicted"/>
<reference evidence="2 3" key="1">
    <citation type="submission" date="2016-11" db="EMBL/GenBank/DDBJ databases">
        <title>Comparative genomics of Acidibacillus ferroxidans species.</title>
        <authorList>
            <person name="Oliveira G."/>
            <person name="Nunes G."/>
            <person name="Oliveira R."/>
            <person name="Araujo F."/>
            <person name="Salim A."/>
            <person name="Scholte L."/>
            <person name="Morais D."/>
            <person name="Nancucheo I."/>
            <person name="Johnson D.B."/>
            <person name="Grail B."/>
            <person name="Bittencourt J."/>
            <person name="Valadares R."/>
        </authorList>
    </citation>
    <scope>NUCLEOTIDE SEQUENCE [LARGE SCALE GENOMIC DNA]</scope>
    <source>
        <strain evidence="2 3">Y002</strain>
    </source>
</reference>
<evidence type="ECO:0000313" key="2">
    <source>
        <dbReference type="EMBL" id="PWI57510.1"/>
    </source>
</evidence>
<dbReference type="Proteomes" id="UP000245380">
    <property type="component" value="Unassembled WGS sequence"/>
</dbReference>
<dbReference type="EMBL" id="MPDK01000012">
    <property type="protein sequence ID" value="PWI57510.1"/>
    <property type="molecule type" value="Genomic_DNA"/>
</dbReference>
<comment type="caution">
    <text evidence="2">The sequence shown here is derived from an EMBL/GenBank/DDBJ whole genome shotgun (WGS) entry which is preliminary data.</text>
</comment>
<name>A0A2U3D8A3_SULT2</name>
<dbReference type="RefSeq" id="WP_109430772.1">
    <property type="nucleotide sequence ID" value="NZ_MPDK01000012.1"/>
</dbReference>
<organism evidence="2 3">
    <name type="scientific">Sulfoacidibacillus thermotolerans</name>
    <name type="common">Acidibacillus sulfuroxidans</name>
    <dbReference type="NCBI Taxonomy" id="1765684"/>
    <lineage>
        <taxon>Bacteria</taxon>
        <taxon>Bacillati</taxon>
        <taxon>Bacillota</taxon>
        <taxon>Bacilli</taxon>
        <taxon>Bacillales</taxon>
        <taxon>Alicyclobacillaceae</taxon>
        <taxon>Sulfoacidibacillus</taxon>
    </lineage>
</organism>
<accession>A0A2U3D8A3</accession>
<sequence>MTSSTNTFASVFIEELEGRWKEIDILIDQITRSEDDVKNVLCRSAVVLLVAHLEGFVKETASILIKDLNAFVRFKDLPKIVQKTYCSRFLSPINDSGGIDYRIQGKLLEEFESLNAQLVVEPFLFERNKNPSPTVIETVLTNFGVKDFFTLIYQSNLDIVFENNRAETLVLSSELKDYLKLAVVSFPYNIELDKYSISQKEKKLKREESLWIAFIDELLRMRHSIAHGSNFQNEIGVPQLEDAIIKVRILQYAIALVLFASVIE</sequence>
<dbReference type="Pfam" id="PF18735">
    <property type="entry name" value="HEPN_RiboL-PSP"/>
    <property type="match status" value="1"/>
</dbReference>